<dbReference type="Pfam" id="PF00881">
    <property type="entry name" value="Nitroreductase"/>
    <property type="match status" value="1"/>
</dbReference>
<evidence type="ECO:0000259" key="1">
    <source>
        <dbReference type="Pfam" id="PF00881"/>
    </source>
</evidence>
<organism evidence="2 3">
    <name type="scientific">Thauera mechernichensis</name>
    <dbReference type="NCBI Taxonomy" id="82788"/>
    <lineage>
        <taxon>Bacteria</taxon>
        <taxon>Pseudomonadati</taxon>
        <taxon>Pseudomonadota</taxon>
        <taxon>Betaproteobacteria</taxon>
        <taxon>Rhodocyclales</taxon>
        <taxon>Zoogloeaceae</taxon>
        <taxon>Thauera</taxon>
    </lineage>
</organism>
<gene>
    <name evidence="2" type="ORF">ACFQ4M_17130</name>
</gene>
<keyword evidence="3" id="KW-1185">Reference proteome</keyword>
<dbReference type="EMBL" id="JBHTMC010000032">
    <property type="protein sequence ID" value="MFD1265297.1"/>
    <property type="molecule type" value="Genomic_DNA"/>
</dbReference>
<sequence length="363" mass="40888">MASREQLHRILERARWAPSGDNTQPWRFEIPAEGHVVVRGFDTRDHVLYDFDGRASQIAHGALLETLRLAASCEGLRTEWSVRPGCADDAPVYDVRFFADASVEPDPLARYIETRVVQRRPMRTTPLTDAQRAALVDAVGPAFRLRLFERFAERLAVGRLLWANAHIRLTTPEAFEVHRSIIEWNARYSDDRIPDQAVGVDPATAKLMRWVMQSWQRVDFFNRYLFGTVAPRIQLDLLPALGCAAHILLLPPRSPQGIEDYLAAGVAMQRLWLAAEAQGLHLQPEMTPVIFRWYARAGRSFSAHPGIDAAAARLAERFEQLVPAASDDAFMFFCRVGRSATPHARSLRLPLARLLGERPEAPG</sequence>
<dbReference type="RefSeq" id="WP_002927625.1">
    <property type="nucleotide sequence ID" value="NZ_JARQZE010000012.1"/>
</dbReference>
<feature type="domain" description="Nitroreductase" evidence="1">
    <location>
        <begin position="3"/>
        <end position="28"/>
    </location>
</feature>
<reference evidence="3" key="1">
    <citation type="journal article" date="2019" name="Int. J. Syst. Evol. Microbiol.">
        <title>The Global Catalogue of Microorganisms (GCM) 10K type strain sequencing project: providing services to taxonomists for standard genome sequencing and annotation.</title>
        <authorList>
            <consortium name="The Broad Institute Genomics Platform"/>
            <consortium name="The Broad Institute Genome Sequencing Center for Infectious Disease"/>
            <person name="Wu L."/>
            <person name="Ma J."/>
        </authorList>
    </citation>
    <scope>NUCLEOTIDE SEQUENCE [LARGE SCALE GENOMIC DNA]</scope>
    <source>
        <strain evidence="3">CCUG 48884</strain>
    </source>
</reference>
<dbReference type="Proteomes" id="UP001597158">
    <property type="component" value="Unassembled WGS sequence"/>
</dbReference>
<dbReference type="InterPro" id="IPR029479">
    <property type="entry name" value="Nitroreductase"/>
</dbReference>
<dbReference type="InterPro" id="IPR000415">
    <property type="entry name" value="Nitroreductase-like"/>
</dbReference>
<dbReference type="Gene3D" id="3.40.109.10">
    <property type="entry name" value="NADH Oxidase"/>
    <property type="match status" value="2"/>
</dbReference>
<protein>
    <submittedName>
        <fullName evidence="2">Nitroreductase family protein</fullName>
    </submittedName>
</protein>
<evidence type="ECO:0000313" key="2">
    <source>
        <dbReference type="EMBL" id="MFD1265297.1"/>
    </source>
</evidence>
<dbReference type="CDD" id="cd02062">
    <property type="entry name" value="Nitro_FMN_reductase"/>
    <property type="match status" value="1"/>
</dbReference>
<accession>A0ABW3WJY8</accession>
<dbReference type="SUPFAM" id="SSF55469">
    <property type="entry name" value="FMN-dependent nitroreductase-like"/>
    <property type="match status" value="2"/>
</dbReference>
<comment type="caution">
    <text evidence="2">The sequence shown here is derived from an EMBL/GenBank/DDBJ whole genome shotgun (WGS) entry which is preliminary data.</text>
</comment>
<evidence type="ECO:0000313" key="3">
    <source>
        <dbReference type="Proteomes" id="UP001597158"/>
    </source>
</evidence>
<name>A0ABW3WJY8_9RHOO</name>
<proteinExistence type="predicted"/>